<reference evidence="2 3" key="1">
    <citation type="submission" date="2017-05" db="EMBL/GenBank/DDBJ databases">
        <title>Draft genome sequence of Elsinoe australis.</title>
        <authorList>
            <person name="Cheng Q."/>
        </authorList>
    </citation>
    <scope>NUCLEOTIDE SEQUENCE [LARGE SCALE GENOMIC DNA]</scope>
    <source>
        <strain evidence="2 3">NL1</strain>
    </source>
</reference>
<comment type="caution">
    <text evidence="2">The sequence shown here is derived from an EMBL/GenBank/DDBJ whole genome shotgun (WGS) entry which is preliminary data.</text>
</comment>
<dbReference type="EMBL" id="NHZQ01000003">
    <property type="protein sequence ID" value="PSK60540.1"/>
    <property type="molecule type" value="Genomic_DNA"/>
</dbReference>
<evidence type="ECO:0000313" key="3">
    <source>
        <dbReference type="Proteomes" id="UP000243723"/>
    </source>
</evidence>
<gene>
    <name evidence="2" type="ORF">B9Z65_690</name>
</gene>
<name>A0A2P8AJ87_9PEZI</name>
<feature type="compositionally biased region" description="Polar residues" evidence="1">
    <location>
        <begin position="1"/>
        <end position="14"/>
    </location>
</feature>
<dbReference type="STRING" id="40998.A0A2P8AJ87"/>
<dbReference type="Proteomes" id="UP000243723">
    <property type="component" value="Unassembled WGS sequence"/>
</dbReference>
<sequence>MSTANATAEPQNGSKQDDRQERSPILSRSDHDRLSLPFPTRLALCLLCSSTAGFGLGSYYGGQAAGLRFRAENAHRLPTSEVGWFLYHKSKNYHAMLGGVKEGIRMGAKLGLWGGLFFWMEEGVDRMRGAVIRGWVGFQDRRRVEKGWEDVGLERVDDEEGPIWVQRDFLSTTVAAMGTAGAFSAWNRFPLPTAARTAKMGLKAGLAFGILQDVLGYLKGRRIGYIEFVRKRVGTSREG</sequence>
<dbReference type="PANTHER" id="PTHR37852:SF1">
    <property type="entry name" value="HIG1 DOMAIN-CONTAINING PROTEIN"/>
    <property type="match status" value="1"/>
</dbReference>
<feature type="region of interest" description="Disordered" evidence="1">
    <location>
        <begin position="1"/>
        <end position="32"/>
    </location>
</feature>
<accession>A0A2P8AJ87</accession>
<keyword evidence="3" id="KW-1185">Reference proteome</keyword>
<dbReference type="PANTHER" id="PTHR37852">
    <property type="entry name" value="YALI0B21208P"/>
    <property type="match status" value="1"/>
</dbReference>
<dbReference type="AlphaFoldDB" id="A0A2P8AJ87"/>
<organism evidence="2 3">
    <name type="scientific">Elsinoe australis</name>
    <dbReference type="NCBI Taxonomy" id="40998"/>
    <lineage>
        <taxon>Eukaryota</taxon>
        <taxon>Fungi</taxon>
        <taxon>Dikarya</taxon>
        <taxon>Ascomycota</taxon>
        <taxon>Pezizomycotina</taxon>
        <taxon>Dothideomycetes</taxon>
        <taxon>Dothideomycetidae</taxon>
        <taxon>Myriangiales</taxon>
        <taxon>Elsinoaceae</taxon>
        <taxon>Elsinoe</taxon>
    </lineage>
</organism>
<dbReference type="OrthoDB" id="5584028at2759"/>
<proteinExistence type="predicted"/>
<evidence type="ECO:0000313" key="2">
    <source>
        <dbReference type="EMBL" id="PSK60540.1"/>
    </source>
</evidence>
<protein>
    <submittedName>
        <fullName evidence="2">Uncharacterized protein</fullName>
    </submittedName>
</protein>
<feature type="compositionally biased region" description="Basic and acidic residues" evidence="1">
    <location>
        <begin position="15"/>
        <end position="32"/>
    </location>
</feature>
<evidence type="ECO:0000256" key="1">
    <source>
        <dbReference type="SAM" id="MobiDB-lite"/>
    </source>
</evidence>